<reference evidence="2 4" key="1">
    <citation type="submission" date="2016-10" db="EMBL/GenBank/DDBJ databases">
        <title>Comparative genomics uncovers the prolific and rare metabolic potential of the cyanobacterial genus Moorea.</title>
        <authorList>
            <person name="Leao T."/>
            <person name="Castelao G."/>
            <person name="Korobeynikov A."/>
            <person name="Monroe E.A."/>
            <person name="Podell S."/>
            <person name="Glukhov E."/>
            <person name="Allen E."/>
            <person name="Gerwick W.H."/>
            <person name="Gerwick L."/>
        </authorList>
    </citation>
    <scope>NUCLEOTIDE SEQUENCE [LARGE SCALE GENOMIC DNA]</scope>
    <source>
        <strain evidence="2 4">PNG5-198</strain>
    </source>
</reference>
<protein>
    <submittedName>
        <fullName evidence="2">Uncharacterized protein</fullName>
    </submittedName>
</protein>
<gene>
    <name evidence="2" type="ORF">BJP37_32055</name>
    <name evidence="3" type="ORF">BJP37_32185</name>
</gene>
<dbReference type="EMBL" id="MKZS01000001">
    <property type="protein sequence ID" value="OLT62982.1"/>
    <property type="molecule type" value="Genomic_DNA"/>
</dbReference>
<comment type="caution">
    <text evidence="2">The sequence shown here is derived from an EMBL/GenBank/DDBJ whole genome shotgun (WGS) entry which is preliminary data.</text>
</comment>
<dbReference type="AlphaFoldDB" id="A0A1U7NAJ8"/>
<evidence type="ECO:0000313" key="3">
    <source>
        <dbReference type="EMBL" id="OLT63001.1"/>
    </source>
</evidence>
<organism evidence="2 4">
    <name type="scientific">Moorena bouillonii PNG</name>
    <dbReference type="NCBI Taxonomy" id="568701"/>
    <lineage>
        <taxon>Bacteria</taxon>
        <taxon>Bacillati</taxon>
        <taxon>Cyanobacteriota</taxon>
        <taxon>Cyanophyceae</taxon>
        <taxon>Coleofasciculales</taxon>
        <taxon>Coleofasciculaceae</taxon>
        <taxon>Moorena</taxon>
    </lineage>
</organism>
<accession>A0A1U7NAJ8</accession>
<evidence type="ECO:0000313" key="4">
    <source>
        <dbReference type="Proteomes" id="UP000186657"/>
    </source>
</evidence>
<keyword evidence="4" id="KW-1185">Reference proteome</keyword>
<evidence type="ECO:0000313" key="2">
    <source>
        <dbReference type="EMBL" id="OLT62982.1"/>
    </source>
</evidence>
<feature type="chain" id="PRO_5011902120" evidence="1">
    <location>
        <begin position="34"/>
        <end position="126"/>
    </location>
</feature>
<proteinExistence type="predicted"/>
<feature type="signal peptide" evidence="1">
    <location>
        <begin position="1"/>
        <end position="33"/>
    </location>
</feature>
<dbReference type="EMBL" id="MKZS01000001">
    <property type="protein sequence ID" value="OLT63001.1"/>
    <property type="molecule type" value="Genomic_DNA"/>
</dbReference>
<dbReference type="Proteomes" id="UP000186657">
    <property type="component" value="Unassembled WGS sequence"/>
</dbReference>
<name>A0A1U7NAJ8_9CYAN</name>
<keyword evidence="1" id="KW-0732">Signal</keyword>
<sequence length="126" mass="13831">MIVNFQSIGKKVASLFLLIVWCLSVFVANPAVAQAREVYGAVDSDGSVMYGKGFTTNKIQDGFYIIEFQEDFLSKPAPTVSVYGPPWRTFNMSAAIIDVSPDQFFVVTSTPERPVDSAFTFTVIGD</sequence>
<evidence type="ECO:0000256" key="1">
    <source>
        <dbReference type="SAM" id="SignalP"/>
    </source>
</evidence>